<keyword evidence="9" id="KW-1185">Reference proteome</keyword>
<name>A0ABR1TDA2_9PEZI</name>
<dbReference type="Proteomes" id="UP001444661">
    <property type="component" value="Unassembled WGS sequence"/>
</dbReference>
<evidence type="ECO:0000256" key="1">
    <source>
        <dbReference type="ARBA" id="ARBA00012513"/>
    </source>
</evidence>
<dbReference type="SUPFAM" id="SSF56112">
    <property type="entry name" value="Protein kinase-like (PK-like)"/>
    <property type="match status" value="1"/>
</dbReference>
<organism evidence="8 9">
    <name type="scientific">Apiospora rasikravindrae</name>
    <dbReference type="NCBI Taxonomy" id="990691"/>
    <lineage>
        <taxon>Eukaryota</taxon>
        <taxon>Fungi</taxon>
        <taxon>Dikarya</taxon>
        <taxon>Ascomycota</taxon>
        <taxon>Pezizomycotina</taxon>
        <taxon>Sordariomycetes</taxon>
        <taxon>Xylariomycetidae</taxon>
        <taxon>Amphisphaeriales</taxon>
        <taxon>Apiosporaceae</taxon>
        <taxon>Apiospora</taxon>
    </lineage>
</organism>
<evidence type="ECO:0000256" key="4">
    <source>
        <dbReference type="ARBA" id="ARBA00022777"/>
    </source>
</evidence>
<sequence length="448" mass="49937">MTCSIDGERYWERIVLRHYEDEFEFVVRLFSLGSDALDTAALNQIRDHFNSAQYPRFAYEGVAGRGVFGTTYRVRETLPGPGGAGGQGETTRWLAVKRAAEKEKEALRNEVRWLKELRGSEHIVHFVASRDDGEKEEKEKEKQGPVARLVWKLSSLRVSNNKNNNRGNKNVKEALKGLEGPVLVMEYLANGDLGQMYYRTVKYDLVVPNRVLWSILLCLVRACIAMAYPGKADKNAEPCREEIPSDGTPPSNIEHGDLHMGNIMIGDFARPSSEGEHGLVPVLKLIDFGMAKESKDAVQENLFSISKVLINLIARKVVPTGLGTPATGYKGYRTWATEILPPQTDDNPFSSFDYKYATLDPELRDLIARCLAQDPGKRPGLAEMLREVQAAAAAAADKSATARDEDVMETDDAIHAFLQRALYDAEDDTSENEVTRKDPFGDIGGYDF</sequence>
<dbReference type="PANTHER" id="PTHR43671">
    <property type="entry name" value="SERINE/THREONINE-PROTEIN KINASE NEK"/>
    <property type="match status" value="1"/>
</dbReference>
<evidence type="ECO:0000256" key="3">
    <source>
        <dbReference type="ARBA" id="ARBA00022741"/>
    </source>
</evidence>
<dbReference type="InterPro" id="IPR050660">
    <property type="entry name" value="NEK_Ser/Thr_kinase"/>
</dbReference>
<accession>A0ABR1TDA2</accession>
<dbReference type="InterPro" id="IPR000719">
    <property type="entry name" value="Prot_kinase_dom"/>
</dbReference>
<feature type="region of interest" description="Disordered" evidence="6">
    <location>
        <begin position="427"/>
        <end position="448"/>
    </location>
</feature>
<keyword evidence="5" id="KW-0067">ATP-binding</keyword>
<dbReference type="PANTHER" id="PTHR43671:SF13">
    <property type="entry name" value="SERINE_THREONINE-PROTEIN KINASE NEK2"/>
    <property type="match status" value="1"/>
</dbReference>
<keyword evidence="4" id="KW-0418">Kinase</keyword>
<dbReference type="Gene3D" id="1.10.510.10">
    <property type="entry name" value="Transferase(Phosphotransferase) domain 1"/>
    <property type="match status" value="2"/>
</dbReference>
<reference evidence="8 9" key="1">
    <citation type="submission" date="2023-01" db="EMBL/GenBank/DDBJ databases">
        <title>Analysis of 21 Apiospora genomes using comparative genomics revels a genus with tremendous synthesis potential of carbohydrate active enzymes and secondary metabolites.</title>
        <authorList>
            <person name="Sorensen T."/>
        </authorList>
    </citation>
    <scope>NUCLEOTIDE SEQUENCE [LARGE SCALE GENOMIC DNA]</scope>
    <source>
        <strain evidence="8 9">CBS 33761</strain>
    </source>
</reference>
<dbReference type="PROSITE" id="PS50011">
    <property type="entry name" value="PROTEIN_KINASE_DOM"/>
    <property type="match status" value="1"/>
</dbReference>
<evidence type="ECO:0000256" key="5">
    <source>
        <dbReference type="ARBA" id="ARBA00022840"/>
    </source>
</evidence>
<evidence type="ECO:0000313" key="9">
    <source>
        <dbReference type="Proteomes" id="UP001444661"/>
    </source>
</evidence>
<dbReference type="EC" id="2.7.11.1" evidence="1"/>
<protein>
    <recommendedName>
        <fullName evidence="1">non-specific serine/threonine protein kinase</fullName>
        <ecNumber evidence="1">2.7.11.1</ecNumber>
    </recommendedName>
</protein>
<keyword evidence="3" id="KW-0547">Nucleotide-binding</keyword>
<dbReference type="SMART" id="SM00220">
    <property type="entry name" value="S_TKc"/>
    <property type="match status" value="1"/>
</dbReference>
<evidence type="ECO:0000256" key="2">
    <source>
        <dbReference type="ARBA" id="ARBA00022679"/>
    </source>
</evidence>
<dbReference type="EMBL" id="JAQQWK010000003">
    <property type="protein sequence ID" value="KAK8044596.1"/>
    <property type="molecule type" value="Genomic_DNA"/>
</dbReference>
<gene>
    <name evidence="8" type="ORF">PG993_004620</name>
</gene>
<keyword evidence="2" id="KW-0808">Transferase</keyword>
<comment type="caution">
    <text evidence="8">The sequence shown here is derived from an EMBL/GenBank/DDBJ whole genome shotgun (WGS) entry which is preliminary data.</text>
</comment>
<proteinExistence type="predicted"/>
<evidence type="ECO:0000313" key="8">
    <source>
        <dbReference type="EMBL" id="KAK8044596.1"/>
    </source>
</evidence>
<feature type="domain" description="Protein kinase" evidence="7">
    <location>
        <begin position="57"/>
        <end position="418"/>
    </location>
</feature>
<evidence type="ECO:0000259" key="7">
    <source>
        <dbReference type="PROSITE" id="PS50011"/>
    </source>
</evidence>
<dbReference type="InterPro" id="IPR011009">
    <property type="entry name" value="Kinase-like_dom_sf"/>
</dbReference>
<dbReference type="Gene3D" id="3.30.200.20">
    <property type="entry name" value="Phosphorylase Kinase, domain 1"/>
    <property type="match status" value="1"/>
</dbReference>
<evidence type="ECO:0000256" key="6">
    <source>
        <dbReference type="SAM" id="MobiDB-lite"/>
    </source>
</evidence>